<reference evidence="1" key="2">
    <citation type="submission" date="2025-08" db="UniProtKB">
        <authorList>
            <consortium name="Ensembl"/>
        </authorList>
    </citation>
    <scope>IDENTIFICATION</scope>
</reference>
<sequence length="136" mass="15531">MPRSSDPKLIVPFATEVNLLRRTEEHWKKKTRVITQVSSKLMNHIVCIEINSTSKNSRPQSKVNKTGLISGREGGQCAFIMKLGWAATFWKINGKLCKTEYLCRGLAEKSTKTTQLYLWVNTIIMSQTTQRSKEVK</sequence>
<accession>A0AAQ4R616</accession>
<protein>
    <submittedName>
        <fullName evidence="1">Uncharacterized protein</fullName>
    </submittedName>
</protein>
<evidence type="ECO:0000313" key="1">
    <source>
        <dbReference type="Ensembl" id="ENSGACP00000058462.1"/>
    </source>
</evidence>
<dbReference type="Ensembl" id="ENSGACT00000058463.1">
    <property type="protein sequence ID" value="ENSGACP00000058462.1"/>
    <property type="gene ID" value="ENSGACG00000024167.1"/>
</dbReference>
<dbReference type="Proteomes" id="UP000007635">
    <property type="component" value="Chromosome IV"/>
</dbReference>
<name>A0AAQ4R616_GASAC</name>
<proteinExistence type="predicted"/>
<keyword evidence="2" id="KW-1185">Reference proteome</keyword>
<organism evidence="1 2">
    <name type="scientific">Gasterosteus aculeatus aculeatus</name>
    <name type="common">three-spined stickleback</name>
    <dbReference type="NCBI Taxonomy" id="481459"/>
    <lineage>
        <taxon>Eukaryota</taxon>
        <taxon>Metazoa</taxon>
        <taxon>Chordata</taxon>
        <taxon>Craniata</taxon>
        <taxon>Vertebrata</taxon>
        <taxon>Euteleostomi</taxon>
        <taxon>Actinopterygii</taxon>
        <taxon>Neopterygii</taxon>
        <taxon>Teleostei</taxon>
        <taxon>Neoteleostei</taxon>
        <taxon>Acanthomorphata</taxon>
        <taxon>Eupercaria</taxon>
        <taxon>Perciformes</taxon>
        <taxon>Cottioidei</taxon>
        <taxon>Gasterosteales</taxon>
        <taxon>Gasterosteidae</taxon>
        <taxon>Gasterosteus</taxon>
    </lineage>
</organism>
<reference evidence="1" key="3">
    <citation type="submission" date="2025-09" db="UniProtKB">
        <authorList>
            <consortium name="Ensembl"/>
        </authorList>
    </citation>
    <scope>IDENTIFICATION</scope>
</reference>
<reference evidence="1 2" key="1">
    <citation type="journal article" date="2021" name="G3 (Bethesda)">
        <title>Improved contiguity of the threespine stickleback genome using long-read sequencing.</title>
        <authorList>
            <person name="Nath S."/>
            <person name="Shaw D.E."/>
            <person name="White M.A."/>
        </authorList>
    </citation>
    <scope>NUCLEOTIDE SEQUENCE [LARGE SCALE GENOMIC DNA]</scope>
    <source>
        <strain evidence="1 2">Lake Benthic</strain>
    </source>
</reference>
<evidence type="ECO:0000313" key="2">
    <source>
        <dbReference type="Proteomes" id="UP000007635"/>
    </source>
</evidence>
<dbReference type="AlphaFoldDB" id="A0AAQ4R616"/>